<dbReference type="EMBL" id="RCZH01000007">
    <property type="protein sequence ID" value="TPG39993.1"/>
    <property type="molecule type" value="Genomic_DNA"/>
</dbReference>
<evidence type="ECO:0000313" key="1">
    <source>
        <dbReference type="EMBL" id="TPG39993.1"/>
    </source>
</evidence>
<protein>
    <submittedName>
        <fullName evidence="1">Uncharacterized protein</fullName>
    </submittedName>
</protein>
<comment type="caution">
    <text evidence="1">The sequence shown here is derived from an EMBL/GenBank/DDBJ whole genome shotgun (WGS) entry which is preliminary data.</text>
</comment>
<dbReference type="AlphaFoldDB" id="A0A502EQD7"/>
<keyword evidence="2" id="KW-1185">Reference proteome</keyword>
<accession>A0A502EQD7</accession>
<dbReference type="Proteomes" id="UP000319700">
    <property type="component" value="Unassembled WGS sequence"/>
</dbReference>
<name>A0A502EQD7_9FLAO</name>
<sequence>MLNMGALNSRTNYTIFLRNESRDTKNFWLFLEKPNGLSNNEIYANSSVYLSVSPNDRGTNTIVIPTKYSLGAGASSKAVGLGVQIDSNVVVDAELKQTWEAHYASTPPKQGANLNLVQGQGSPDNSIVLLSNSFDKAKNESDNWYSNASFGIQTQNGFLGVTWSPYPNEQCLITPNLSFYIATGSFKSNELADLATISGQSAKVELRDFKNFEVTVTLNSRGQWMVQPGRVQEI</sequence>
<evidence type="ECO:0000313" key="2">
    <source>
        <dbReference type="Proteomes" id="UP000319700"/>
    </source>
</evidence>
<dbReference type="OrthoDB" id="1437448at2"/>
<reference evidence="1 2" key="1">
    <citation type="journal article" date="2019" name="Environ. Microbiol.">
        <title>Species interactions and distinct microbial communities in high Arctic permafrost affected cryosols are associated with the CH4 and CO2 gas fluxes.</title>
        <authorList>
            <person name="Altshuler I."/>
            <person name="Hamel J."/>
            <person name="Turney S."/>
            <person name="Magnuson E."/>
            <person name="Levesque R."/>
            <person name="Greer C."/>
            <person name="Whyte L.G."/>
        </authorList>
    </citation>
    <scope>NUCLEOTIDE SEQUENCE [LARGE SCALE GENOMIC DNA]</scope>
    <source>
        <strain evidence="1 2">42</strain>
    </source>
</reference>
<organism evidence="1 2">
    <name type="scientific">Flavobacterium pectinovorum</name>
    <dbReference type="NCBI Taxonomy" id="29533"/>
    <lineage>
        <taxon>Bacteria</taxon>
        <taxon>Pseudomonadati</taxon>
        <taxon>Bacteroidota</taxon>
        <taxon>Flavobacteriia</taxon>
        <taxon>Flavobacteriales</taxon>
        <taxon>Flavobacteriaceae</taxon>
        <taxon>Flavobacterium</taxon>
    </lineage>
</organism>
<dbReference type="RefSeq" id="WP_140507179.1">
    <property type="nucleotide sequence ID" value="NZ_RCZH01000007.1"/>
</dbReference>
<gene>
    <name evidence="1" type="ORF">EAH81_11885</name>
</gene>
<proteinExistence type="predicted"/>